<dbReference type="Gene3D" id="3.10.129.10">
    <property type="entry name" value="Hotdog Thioesterase"/>
    <property type="match status" value="1"/>
</dbReference>
<organism evidence="4 5">
    <name type="scientific">Rhodovibrio salinarum</name>
    <dbReference type="NCBI Taxonomy" id="1087"/>
    <lineage>
        <taxon>Bacteria</taxon>
        <taxon>Pseudomonadati</taxon>
        <taxon>Pseudomonadota</taxon>
        <taxon>Alphaproteobacteria</taxon>
        <taxon>Rhodospirillales</taxon>
        <taxon>Rhodovibrionaceae</taxon>
        <taxon>Rhodovibrio</taxon>
    </lineage>
</organism>
<gene>
    <name evidence="4" type="ORF">CKO21_18215</name>
</gene>
<dbReference type="AlphaFoldDB" id="A0A934QMB3"/>
<evidence type="ECO:0000256" key="1">
    <source>
        <dbReference type="ARBA" id="ARBA00023239"/>
    </source>
</evidence>
<feature type="domain" description="MaoC-like" evidence="3">
    <location>
        <begin position="20"/>
        <end position="121"/>
    </location>
</feature>
<sequence>MQDLHGYFIEDLEVGMTDSYGKTVTEADVVMFAGISGDTNPVHLNQNFAEQTMFKGRIAHGMLAASFISTVLGTRLPGPGCIYLGQTLNFKAPVKIGDTVRARVTVTEVNREKKRVKVDTVCTVDGKTVLDGEARLMVNSRAEVRGRPEEEVGAVPPPHSHTNAAE</sequence>
<evidence type="ECO:0000256" key="2">
    <source>
        <dbReference type="SAM" id="MobiDB-lite"/>
    </source>
</evidence>
<dbReference type="Proteomes" id="UP000778970">
    <property type="component" value="Unassembled WGS sequence"/>
</dbReference>
<evidence type="ECO:0000313" key="5">
    <source>
        <dbReference type="Proteomes" id="UP000778970"/>
    </source>
</evidence>
<dbReference type="PRINTS" id="PR01483">
    <property type="entry name" value="FASYNTHASE"/>
</dbReference>
<keyword evidence="1" id="KW-0456">Lyase</keyword>
<dbReference type="PANTHER" id="PTHR43437">
    <property type="entry name" value="HYDROXYACYL-THIOESTER DEHYDRATASE TYPE 2, MITOCHONDRIAL-RELATED"/>
    <property type="match status" value="1"/>
</dbReference>
<name>A0A934QMB3_9PROT</name>
<dbReference type="InterPro" id="IPR029069">
    <property type="entry name" value="HotDog_dom_sf"/>
</dbReference>
<reference evidence="4" key="1">
    <citation type="submission" date="2017-08" db="EMBL/GenBank/DDBJ databases">
        <authorList>
            <person name="Imhoff J.F."/>
            <person name="Rahn T."/>
            <person name="Kuenzel S."/>
            <person name="Neulinger S.C."/>
        </authorList>
    </citation>
    <scope>NUCLEOTIDE SEQUENCE</scope>
    <source>
        <strain evidence="4">DSM 9154</strain>
    </source>
</reference>
<keyword evidence="5" id="KW-1185">Reference proteome</keyword>
<comment type="caution">
    <text evidence="4">The sequence shown here is derived from an EMBL/GenBank/DDBJ whole genome shotgun (WGS) entry which is preliminary data.</text>
</comment>
<dbReference type="CDD" id="cd03449">
    <property type="entry name" value="R_hydratase"/>
    <property type="match status" value="1"/>
</dbReference>
<evidence type="ECO:0000259" key="3">
    <source>
        <dbReference type="Pfam" id="PF01575"/>
    </source>
</evidence>
<feature type="region of interest" description="Disordered" evidence="2">
    <location>
        <begin position="144"/>
        <end position="166"/>
    </location>
</feature>
<dbReference type="PANTHER" id="PTHR43437:SF3">
    <property type="entry name" value="HYDROXYACYL-THIOESTER DEHYDRATASE TYPE 2, MITOCHONDRIAL"/>
    <property type="match status" value="1"/>
</dbReference>
<dbReference type="GO" id="GO:0005835">
    <property type="term" value="C:fatty acid synthase complex"/>
    <property type="evidence" value="ECO:0007669"/>
    <property type="project" value="InterPro"/>
</dbReference>
<evidence type="ECO:0000313" key="4">
    <source>
        <dbReference type="EMBL" id="MBK1699184.1"/>
    </source>
</evidence>
<protein>
    <submittedName>
        <fullName evidence="4">(R)-hydratase</fullName>
    </submittedName>
</protein>
<dbReference type="InterPro" id="IPR003965">
    <property type="entry name" value="Fatty_acid_synthase"/>
</dbReference>
<dbReference type="Pfam" id="PF01575">
    <property type="entry name" value="MaoC_dehydratas"/>
    <property type="match status" value="1"/>
</dbReference>
<dbReference type="EMBL" id="NRRE01000035">
    <property type="protein sequence ID" value="MBK1699184.1"/>
    <property type="molecule type" value="Genomic_DNA"/>
</dbReference>
<dbReference type="GO" id="GO:0004312">
    <property type="term" value="F:fatty acid synthase activity"/>
    <property type="evidence" value="ECO:0007669"/>
    <property type="project" value="InterPro"/>
</dbReference>
<dbReference type="InterPro" id="IPR002539">
    <property type="entry name" value="MaoC-like_dom"/>
</dbReference>
<dbReference type="FunFam" id="3.10.129.10:FF:000042">
    <property type="entry name" value="MaoC domain protein dehydratase"/>
    <property type="match status" value="1"/>
</dbReference>
<accession>A0A934QMB3</accession>
<dbReference type="GO" id="GO:0019171">
    <property type="term" value="F:(3R)-hydroxyacyl-[acyl-carrier-protein] dehydratase activity"/>
    <property type="evidence" value="ECO:0007669"/>
    <property type="project" value="TreeGrafter"/>
</dbReference>
<reference evidence="4" key="2">
    <citation type="journal article" date="2020" name="Microorganisms">
        <title>Osmotic Adaptation and Compatible Solute Biosynthesis of Phototrophic Bacteria as Revealed from Genome Analyses.</title>
        <authorList>
            <person name="Imhoff J.F."/>
            <person name="Rahn T."/>
            <person name="Kunzel S."/>
            <person name="Keller A."/>
            <person name="Neulinger S.C."/>
        </authorList>
    </citation>
    <scope>NUCLEOTIDE SEQUENCE</scope>
    <source>
        <strain evidence="4">DSM 9154</strain>
    </source>
</reference>
<dbReference type="GO" id="GO:0006633">
    <property type="term" value="P:fatty acid biosynthetic process"/>
    <property type="evidence" value="ECO:0007669"/>
    <property type="project" value="InterPro"/>
</dbReference>
<proteinExistence type="predicted"/>
<dbReference type="InterPro" id="IPR050965">
    <property type="entry name" value="UPF0336/Enoyl-CoA_hydratase"/>
</dbReference>
<dbReference type="SUPFAM" id="SSF54637">
    <property type="entry name" value="Thioesterase/thiol ester dehydrase-isomerase"/>
    <property type="match status" value="1"/>
</dbReference>